<dbReference type="InParanoid" id="A0A401G7X3"/>
<dbReference type="GeneID" id="38775165"/>
<dbReference type="AlphaFoldDB" id="A0A401G7X3"/>
<feature type="compositionally biased region" description="Basic residues" evidence="1">
    <location>
        <begin position="431"/>
        <end position="441"/>
    </location>
</feature>
<evidence type="ECO:0000256" key="1">
    <source>
        <dbReference type="SAM" id="MobiDB-lite"/>
    </source>
</evidence>
<keyword evidence="3" id="KW-1185">Reference proteome</keyword>
<dbReference type="Proteomes" id="UP000287166">
    <property type="component" value="Unassembled WGS sequence"/>
</dbReference>
<feature type="region of interest" description="Disordered" evidence="1">
    <location>
        <begin position="412"/>
        <end position="441"/>
    </location>
</feature>
<dbReference type="EMBL" id="BFAD01000001">
    <property type="protein sequence ID" value="GBE78248.1"/>
    <property type="molecule type" value="Genomic_DNA"/>
</dbReference>
<name>A0A401G7X3_9APHY</name>
<proteinExistence type="predicted"/>
<evidence type="ECO:0000313" key="3">
    <source>
        <dbReference type="Proteomes" id="UP000287166"/>
    </source>
</evidence>
<feature type="region of interest" description="Disordered" evidence="1">
    <location>
        <begin position="1"/>
        <end position="26"/>
    </location>
</feature>
<comment type="caution">
    <text evidence="2">The sequence shown here is derived from an EMBL/GenBank/DDBJ whole genome shotgun (WGS) entry which is preliminary data.</text>
</comment>
<feature type="compositionally biased region" description="Polar residues" evidence="1">
    <location>
        <begin position="1"/>
        <end position="11"/>
    </location>
</feature>
<reference evidence="2 3" key="1">
    <citation type="journal article" date="2018" name="Sci. Rep.">
        <title>Genome sequence of the cauliflower mushroom Sparassis crispa (Hanabiratake) and its association with beneficial usage.</title>
        <authorList>
            <person name="Kiyama R."/>
            <person name="Furutani Y."/>
            <person name="Kawaguchi K."/>
            <person name="Nakanishi T."/>
        </authorList>
    </citation>
    <scope>NUCLEOTIDE SEQUENCE [LARGE SCALE GENOMIC DNA]</scope>
</reference>
<sequence length="441" mass="49648">MPPRYSNSSAETTKKENARKTRAQSASEIARNVKSFETWATYQGCEEVEYNDLPAHLAVEVKNVFDVSGRLPDAWLDKSSRVHKALKKLVSAEFMEFIRSAHDASPELFTSAMSEPECRNLLCDIQSVFVAWTRLQKMRNSSRKWSEADYTANVYNVFRSPAARESDYRAQCSVSLSQPLSCFAVTSKAVRALNAKAACPDSSFFIPTRLIRELSHSARSPFKLLKAHPSVVNSGSVGGESSFRFQSTPCTKLPDTPGFEFASTFWEDKKPVHHMLDDAYRQNRMATTSAVRQLHSLHVQAPIFGLVWARGTVRAHVDWWTVKPNSDYPSIQSAAYPGANYGGRRTSDIFHEWQLDEPSDILQVYLLVRNMDHWTVNGFCERVISGIKQLATDVVENEHAFVPWKRKGDLGRSIPTNIPRNPVPAATPSPPRRKPGGRARR</sequence>
<dbReference type="RefSeq" id="XP_027609161.1">
    <property type="nucleotide sequence ID" value="XM_027753360.1"/>
</dbReference>
<gene>
    <name evidence="2" type="ORF">SCP_0111310</name>
</gene>
<dbReference type="STRING" id="139825.A0A401G7X3"/>
<evidence type="ECO:0000313" key="2">
    <source>
        <dbReference type="EMBL" id="GBE78248.1"/>
    </source>
</evidence>
<accession>A0A401G7X3</accession>
<protein>
    <submittedName>
        <fullName evidence="2">Uncharacterized protein</fullName>
    </submittedName>
</protein>
<feature type="compositionally biased region" description="Pro residues" evidence="1">
    <location>
        <begin position="421"/>
        <end position="430"/>
    </location>
</feature>
<dbReference type="OrthoDB" id="3261881at2759"/>
<organism evidence="2 3">
    <name type="scientific">Sparassis crispa</name>
    <dbReference type="NCBI Taxonomy" id="139825"/>
    <lineage>
        <taxon>Eukaryota</taxon>
        <taxon>Fungi</taxon>
        <taxon>Dikarya</taxon>
        <taxon>Basidiomycota</taxon>
        <taxon>Agaricomycotina</taxon>
        <taxon>Agaricomycetes</taxon>
        <taxon>Polyporales</taxon>
        <taxon>Sparassidaceae</taxon>
        <taxon>Sparassis</taxon>
    </lineage>
</organism>